<dbReference type="Pfam" id="PF11069">
    <property type="entry name" value="CFAP298"/>
    <property type="match status" value="1"/>
</dbReference>
<comment type="caution">
    <text evidence="2">The sequence shown here is derived from an EMBL/GenBank/DDBJ whole genome shotgun (WGS) entry which is preliminary data.</text>
</comment>
<evidence type="ECO:0000313" key="2">
    <source>
        <dbReference type="EMBL" id="KAF7261045.1"/>
    </source>
</evidence>
<dbReference type="Proteomes" id="UP000822476">
    <property type="component" value="Unassembled WGS sequence"/>
</dbReference>
<evidence type="ECO:0000256" key="1">
    <source>
        <dbReference type="ARBA" id="ARBA00009619"/>
    </source>
</evidence>
<dbReference type="PANTHER" id="PTHR13238:SF0">
    <property type="entry name" value="CILIA- AND FLAGELLA-ASSOCIATED PROTEIN 298"/>
    <property type="match status" value="1"/>
</dbReference>
<dbReference type="AlphaFoldDB" id="A0A8S9Z0W4"/>
<proteinExistence type="inferred from homology"/>
<dbReference type="GO" id="GO:0003352">
    <property type="term" value="P:regulation of cilium movement"/>
    <property type="evidence" value="ECO:0007669"/>
    <property type="project" value="InterPro"/>
</dbReference>
<dbReference type="PANTHER" id="PTHR13238">
    <property type="entry name" value="PROTEIN C21ORF59"/>
    <property type="match status" value="1"/>
</dbReference>
<keyword evidence="3" id="KW-1185">Reference proteome</keyword>
<dbReference type="OrthoDB" id="276065at2759"/>
<dbReference type="InterPro" id="IPR021298">
    <property type="entry name" value="CFAP298"/>
</dbReference>
<reference evidence="2" key="1">
    <citation type="submission" date="2019-07" db="EMBL/GenBank/DDBJ databases">
        <title>Annotation for the trematode Paragonimus miyazaki's.</title>
        <authorList>
            <person name="Choi Y.-J."/>
        </authorList>
    </citation>
    <scope>NUCLEOTIDE SEQUENCE</scope>
    <source>
        <strain evidence="2">Japan</strain>
    </source>
</reference>
<protein>
    <submittedName>
        <fullName evidence="2">Uncharacterized protein</fullName>
    </submittedName>
</protein>
<accession>A0A8S9Z0W4</accession>
<comment type="similarity">
    <text evidence="1">Belongs to the CFAP298 family.</text>
</comment>
<evidence type="ECO:0000313" key="3">
    <source>
        <dbReference type="Proteomes" id="UP000822476"/>
    </source>
</evidence>
<organism evidence="2 3">
    <name type="scientific">Paragonimus skrjabini miyazakii</name>
    <dbReference type="NCBI Taxonomy" id="59628"/>
    <lineage>
        <taxon>Eukaryota</taxon>
        <taxon>Metazoa</taxon>
        <taxon>Spiralia</taxon>
        <taxon>Lophotrochozoa</taxon>
        <taxon>Platyhelminthes</taxon>
        <taxon>Trematoda</taxon>
        <taxon>Digenea</taxon>
        <taxon>Plagiorchiida</taxon>
        <taxon>Troglotremata</taxon>
        <taxon>Troglotrematidae</taxon>
        <taxon>Paragonimus</taxon>
    </lineage>
</organism>
<gene>
    <name evidence="2" type="ORF">EG68_01681</name>
</gene>
<sequence length="249" mass="28072">MKQKGGQNNTTYIERIEASNLLYAVTHRVIKRADLAQFLIEVPGSTSIDELITLVCEIYNGYLKIGRICAEIDELAKHGVNLPPNLQGLTEDQVVDLKLKDEWGDKCIPSGGYIEYKDEIGRRNGRALCEKMVEVLKRTVDEAKQLIGRDTVNRDRCMNKATVNEVPIMLRGALTVVYPVELPPYDPIKKELDNEEDLSEATLWISGKEMLREKLISDYVGRNEKTKIVAELSKRGADAPAREPVTDEK</sequence>
<dbReference type="EMBL" id="JTDE01000509">
    <property type="protein sequence ID" value="KAF7261045.1"/>
    <property type="molecule type" value="Genomic_DNA"/>
</dbReference>
<name>A0A8S9Z0W4_9TREM</name>